<reference evidence="2 3" key="1">
    <citation type="submission" date="2019-02" db="EMBL/GenBank/DDBJ databases">
        <title>Deep-cultivation of Planctomycetes and their phenomic and genomic characterization uncovers novel biology.</title>
        <authorList>
            <person name="Wiegand S."/>
            <person name="Jogler M."/>
            <person name="Boedeker C."/>
            <person name="Pinto D."/>
            <person name="Vollmers J."/>
            <person name="Rivas-Marin E."/>
            <person name="Kohn T."/>
            <person name="Peeters S.H."/>
            <person name="Heuer A."/>
            <person name="Rast P."/>
            <person name="Oberbeckmann S."/>
            <person name="Bunk B."/>
            <person name="Jeske O."/>
            <person name="Meyerdierks A."/>
            <person name="Storesund J.E."/>
            <person name="Kallscheuer N."/>
            <person name="Luecker S."/>
            <person name="Lage O.M."/>
            <person name="Pohl T."/>
            <person name="Merkel B.J."/>
            <person name="Hornburger P."/>
            <person name="Mueller R.-W."/>
            <person name="Bruemmer F."/>
            <person name="Labrenz M."/>
            <person name="Spormann A.M."/>
            <person name="Op Den Camp H."/>
            <person name="Overmann J."/>
            <person name="Amann R."/>
            <person name="Jetten M.S.M."/>
            <person name="Mascher T."/>
            <person name="Medema M.H."/>
            <person name="Devos D.P."/>
            <person name="Kaster A.-K."/>
            <person name="Ovreas L."/>
            <person name="Rohde M."/>
            <person name="Galperin M.Y."/>
            <person name="Jogler C."/>
        </authorList>
    </citation>
    <scope>NUCLEOTIDE SEQUENCE [LARGE SCALE GENOMIC DNA]</scope>
    <source>
        <strain evidence="2 3">Pla52n</strain>
    </source>
</reference>
<dbReference type="InterPro" id="IPR006626">
    <property type="entry name" value="PbH1"/>
</dbReference>
<keyword evidence="3" id="KW-1185">Reference proteome</keyword>
<dbReference type="InterPro" id="IPR036514">
    <property type="entry name" value="SGNH_hydro_sf"/>
</dbReference>
<keyword evidence="2" id="KW-0456">Lyase</keyword>
<evidence type="ECO:0000313" key="2">
    <source>
        <dbReference type="EMBL" id="TWT91154.1"/>
    </source>
</evidence>
<accession>A0A5C5ZU94</accession>
<evidence type="ECO:0000313" key="3">
    <source>
        <dbReference type="Proteomes" id="UP000320176"/>
    </source>
</evidence>
<gene>
    <name evidence="2" type="ORF">Pla52n_66960</name>
</gene>
<comment type="caution">
    <text evidence="2">The sequence shown here is derived from an EMBL/GenBank/DDBJ whole genome shotgun (WGS) entry which is preliminary data.</text>
</comment>
<organism evidence="2 3">
    <name type="scientific">Stieleria varia</name>
    <dbReference type="NCBI Taxonomy" id="2528005"/>
    <lineage>
        <taxon>Bacteria</taxon>
        <taxon>Pseudomonadati</taxon>
        <taxon>Planctomycetota</taxon>
        <taxon>Planctomycetia</taxon>
        <taxon>Pirellulales</taxon>
        <taxon>Pirellulaceae</taxon>
        <taxon>Stieleria</taxon>
    </lineage>
</organism>
<dbReference type="EMBL" id="SJPN01000019">
    <property type="protein sequence ID" value="TWT91154.1"/>
    <property type="molecule type" value="Genomic_DNA"/>
</dbReference>
<sequence length="808" mass="89210">MPMRHALIVFVAFAWNATGQAEINLTLPDASASALAETLDGLAGRRGKGELDRAVITLPDGTYRISKPLALSREIVGDGLTLKAESPGNVIFNGAVVLEGQSDSEANRWRYPLPESLDQQPRSILIDGRLSTAARFPEEGYPRIESALSDRRSGFIVGKSDLPDSWQLAEHACDVVLLHDWSSSRMPVASYDAASRTLRSLGPIGCAADHYAIDHFEKQPRYWLEGHPDFADEPGDWYVDRVNKQIVVVAADTLGDPPRIELPVVETLLQAEALEGTIDGLTLDGLVFTGTSFPMPPGGLAGGQATMHEARNADGSRNGPGRELLTAAVNLRDCRHCRVLRCEFRDLGATALWIGRRSQNCLVTHCTFQSIGGNAINVGEGRERRVDGEVWTESAPEQIATGNQITKCEISRCGVMLPGAVAIWAGLNKQLEIAENTIRDCPYTGVSLGWVWNDSVTPAEQNVVRDNDIRFVMQVLSDGAGVYTLGRQPDSRIENNVFTDVPLNAGRAESNGVFADEGTTGFTITGNTFRRIDRSPVRFHKAGKNIVSKNRWQLATEATPPVRFNNTPPENIEIVDNVELEREISILTIGNSLTWDTKPPSLDGNVHWHVDCGKSLQFIQLHPESPCVATSRLWPTAMATTQYDFVTVQPHYGTTVDEDYDVISDWVRQQPSAIFVIHTGWAKHEQFAEEWADDDPSGLLTHSNAHVDALLERLRAEFPEREFRCTQCTRLLASIAKDIDAGIAPIEKLSDLYRDAIHMKIESGRFLMHNAMRQALGQPLVTQWDGLDRSTQDYLSKKLAEPRQVSKD</sequence>
<name>A0A5C5ZU94_9BACT</name>
<dbReference type="PANTHER" id="PTHR36453:SF1">
    <property type="entry name" value="RIGHT HANDED BETA HELIX DOMAIN-CONTAINING PROTEIN"/>
    <property type="match status" value="1"/>
</dbReference>
<dbReference type="AlphaFoldDB" id="A0A5C5ZU94"/>
<dbReference type="RefSeq" id="WP_146523587.1">
    <property type="nucleotide sequence ID" value="NZ_CP151726.1"/>
</dbReference>
<feature type="domain" description="Right handed beta helix" evidence="1">
    <location>
        <begin position="330"/>
        <end position="529"/>
    </location>
</feature>
<dbReference type="OrthoDB" id="227157at2"/>
<protein>
    <submittedName>
        <fullName evidence="2">Pectate lyase superfamily protein</fullName>
    </submittedName>
</protein>
<proteinExistence type="predicted"/>
<dbReference type="Proteomes" id="UP000320176">
    <property type="component" value="Unassembled WGS sequence"/>
</dbReference>
<dbReference type="SUPFAM" id="SSF51126">
    <property type="entry name" value="Pectin lyase-like"/>
    <property type="match status" value="1"/>
</dbReference>
<dbReference type="Gene3D" id="3.40.50.1110">
    <property type="entry name" value="SGNH hydrolase"/>
    <property type="match status" value="1"/>
</dbReference>
<dbReference type="Gene3D" id="2.160.20.10">
    <property type="entry name" value="Single-stranded right-handed beta-helix, Pectin lyase-like"/>
    <property type="match status" value="1"/>
</dbReference>
<dbReference type="GO" id="GO:0016829">
    <property type="term" value="F:lyase activity"/>
    <property type="evidence" value="ECO:0007669"/>
    <property type="project" value="UniProtKB-KW"/>
</dbReference>
<dbReference type="PANTHER" id="PTHR36453">
    <property type="entry name" value="SECRETED PROTEIN-RELATED"/>
    <property type="match status" value="1"/>
</dbReference>
<dbReference type="SMART" id="SM00710">
    <property type="entry name" value="PbH1"/>
    <property type="match status" value="7"/>
</dbReference>
<evidence type="ECO:0000259" key="1">
    <source>
        <dbReference type="Pfam" id="PF13229"/>
    </source>
</evidence>
<dbReference type="InterPro" id="IPR012334">
    <property type="entry name" value="Pectin_lyas_fold"/>
</dbReference>
<dbReference type="InterPro" id="IPR011050">
    <property type="entry name" value="Pectin_lyase_fold/virulence"/>
</dbReference>
<dbReference type="Pfam" id="PF13229">
    <property type="entry name" value="Beta_helix"/>
    <property type="match status" value="1"/>
</dbReference>
<dbReference type="InterPro" id="IPR039448">
    <property type="entry name" value="Beta_helix"/>
</dbReference>
<dbReference type="GO" id="GO:0016788">
    <property type="term" value="F:hydrolase activity, acting on ester bonds"/>
    <property type="evidence" value="ECO:0007669"/>
    <property type="project" value="UniProtKB-ARBA"/>
</dbReference>